<evidence type="ECO:0000313" key="2">
    <source>
        <dbReference type="Proteomes" id="UP000001542"/>
    </source>
</evidence>
<reference evidence="1" key="1">
    <citation type="submission" date="2006-10" db="EMBL/GenBank/DDBJ databases">
        <authorList>
            <person name="Amadeo P."/>
            <person name="Zhao Q."/>
            <person name="Wortman J."/>
            <person name="Fraser-Liggett C."/>
            <person name="Carlton J."/>
        </authorList>
    </citation>
    <scope>NUCLEOTIDE SEQUENCE</scope>
    <source>
        <strain evidence="1">G3</strain>
    </source>
</reference>
<dbReference type="EMBL" id="DS114890">
    <property type="protein sequence ID" value="EAX85590.1"/>
    <property type="molecule type" value="Genomic_DNA"/>
</dbReference>
<dbReference type="InterPro" id="IPR038564">
    <property type="entry name" value="Maf1_sf"/>
</dbReference>
<dbReference type="PANTHER" id="PTHR22504">
    <property type="entry name" value="REPRESSOR OF RNA POLYMERASE III TRANSCRIPTION MAF1"/>
    <property type="match status" value="1"/>
</dbReference>
<dbReference type="KEGG" id="tva:4743231"/>
<dbReference type="GO" id="GO:0000994">
    <property type="term" value="F:RNA polymerase III core binding"/>
    <property type="evidence" value="ECO:0000318"/>
    <property type="project" value="GO_Central"/>
</dbReference>
<dbReference type="GO" id="GO:0005634">
    <property type="term" value="C:nucleus"/>
    <property type="evidence" value="ECO:0000318"/>
    <property type="project" value="GO_Central"/>
</dbReference>
<dbReference type="Pfam" id="PF09174">
    <property type="entry name" value="Maf1"/>
    <property type="match status" value="1"/>
</dbReference>
<keyword evidence="2" id="KW-1185">Reference proteome</keyword>
<organism evidence="1 2">
    <name type="scientific">Trichomonas vaginalis (strain ATCC PRA-98 / G3)</name>
    <dbReference type="NCBI Taxonomy" id="412133"/>
    <lineage>
        <taxon>Eukaryota</taxon>
        <taxon>Metamonada</taxon>
        <taxon>Parabasalia</taxon>
        <taxon>Trichomonadida</taxon>
        <taxon>Trichomonadidae</taxon>
        <taxon>Trichomonas</taxon>
    </lineage>
</organism>
<dbReference type="AlphaFoldDB" id="A2GB80"/>
<proteinExistence type="predicted"/>
<accession>A2GB80</accession>
<dbReference type="GO" id="GO:0016480">
    <property type="term" value="P:negative regulation of transcription by RNA polymerase III"/>
    <property type="evidence" value="ECO:0000318"/>
    <property type="project" value="GO_Central"/>
</dbReference>
<dbReference type="eggNOG" id="KOG3104">
    <property type="taxonomic scope" value="Eukaryota"/>
</dbReference>
<dbReference type="InterPro" id="IPR015257">
    <property type="entry name" value="Maf1"/>
</dbReference>
<dbReference type="FunFam" id="3.40.1000.50:FF:000016">
    <property type="entry name" value="Uncharacterized protein"/>
    <property type="match status" value="1"/>
</dbReference>
<dbReference type="VEuPathDB" id="TrichDB:TVAGG3_0270430"/>
<gene>
    <name evidence="1" type="ORF">TVAG_323540</name>
</gene>
<dbReference type="Proteomes" id="UP000001542">
    <property type="component" value="Unassembled WGS sequence"/>
</dbReference>
<evidence type="ECO:0000313" key="1">
    <source>
        <dbReference type="EMBL" id="EAX85590.1"/>
    </source>
</evidence>
<sequence>MKWNNSRVLFNVNQEMAAVLNSSSNLHSKLDCFTIEKIDPNIKIPIKIGYGTPSSLTGVSTIAANPSTKHFSILKSTISSAFPDYDFTDLGTSDFKRIIATEQIKSNISWQLSSSLPSATNLETHLWQAIETEISPNSCDIYQYEPESADVFSEMGAIWNYTYFFINEKQKKVLLLHLREGAHDFGSESGSEDMFDECDVINNHYSYNVF</sequence>
<dbReference type="VEuPathDB" id="TrichDB:TVAG_323540"/>
<name>A2GB80_TRIV3</name>
<dbReference type="OrthoDB" id="277029at2759"/>
<dbReference type="InParanoid" id="A2GB80"/>
<dbReference type="Gene3D" id="3.40.1000.50">
    <property type="entry name" value="Repressor of RNA polymerase III transcription Maf1"/>
    <property type="match status" value="1"/>
</dbReference>
<dbReference type="SMR" id="A2GB80"/>
<dbReference type="PANTHER" id="PTHR22504:SF0">
    <property type="entry name" value="REPRESSOR OF RNA POLYMERASE III TRANSCRIPTION MAF1 HOMOLOG"/>
    <property type="match status" value="1"/>
</dbReference>
<evidence type="ECO:0008006" key="3">
    <source>
        <dbReference type="Google" id="ProtNLM"/>
    </source>
</evidence>
<dbReference type="FunCoup" id="A2GB80">
    <property type="interactions" value="515"/>
</dbReference>
<dbReference type="RefSeq" id="XP_001298520.1">
    <property type="nucleotide sequence ID" value="XM_001298519.1"/>
</dbReference>
<protein>
    <recommendedName>
        <fullName evidence="3">Repressor of RNA polymerase III transcription</fullName>
    </recommendedName>
</protein>
<reference evidence="1" key="2">
    <citation type="journal article" date="2007" name="Science">
        <title>Draft genome sequence of the sexually transmitted pathogen Trichomonas vaginalis.</title>
        <authorList>
            <person name="Carlton J.M."/>
            <person name="Hirt R.P."/>
            <person name="Silva J.C."/>
            <person name="Delcher A.L."/>
            <person name="Schatz M."/>
            <person name="Zhao Q."/>
            <person name="Wortman J.R."/>
            <person name="Bidwell S.L."/>
            <person name="Alsmark U.C.M."/>
            <person name="Besteiro S."/>
            <person name="Sicheritz-Ponten T."/>
            <person name="Noel C.J."/>
            <person name="Dacks J.B."/>
            <person name="Foster P.G."/>
            <person name="Simillion C."/>
            <person name="Van de Peer Y."/>
            <person name="Miranda-Saavedra D."/>
            <person name="Barton G.J."/>
            <person name="Westrop G.D."/>
            <person name="Mueller S."/>
            <person name="Dessi D."/>
            <person name="Fiori P.L."/>
            <person name="Ren Q."/>
            <person name="Paulsen I."/>
            <person name="Zhang H."/>
            <person name="Bastida-Corcuera F.D."/>
            <person name="Simoes-Barbosa A."/>
            <person name="Brown M.T."/>
            <person name="Hayes R.D."/>
            <person name="Mukherjee M."/>
            <person name="Okumura C.Y."/>
            <person name="Schneider R."/>
            <person name="Smith A.J."/>
            <person name="Vanacova S."/>
            <person name="Villalvazo M."/>
            <person name="Haas B.J."/>
            <person name="Pertea M."/>
            <person name="Feldblyum T.V."/>
            <person name="Utterback T.R."/>
            <person name="Shu C.L."/>
            <person name="Osoegawa K."/>
            <person name="de Jong P.J."/>
            <person name="Hrdy I."/>
            <person name="Horvathova L."/>
            <person name="Zubacova Z."/>
            <person name="Dolezal P."/>
            <person name="Malik S.B."/>
            <person name="Logsdon J.M. Jr."/>
            <person name="Henze K."/>
            <person name="Gupta A."/>
            <person name="Wang C.C."/>
            <person name="Dunne R.L."/>
            <person name="Upcroft J.A."/>
            <person name="Upcroft P."/>
            <person name="White O."/>
            <person name="Salzberg S.L."/>
            <person name="Tang P."/>
            <person name="Chiu C.-H."/>
            <person name="Lee Y.-S."/>
            <person name="Embley T.M."/>
            <person name="Coombs G.H."/>
            <person name="Mottram J.C."/>
            <person name="Tachezy J."/>
            <person name="Fraser-Liggett C.M."/>
            <person name="Johnson P.J."/>
        </authorList>
    </citation>
    <scope>NUCLEOTIDE SEQUENCE [LARGE SCALE GENOMIC DNA]</scope>
    <source>
        <strain evidence="1">G3</strain>
    </source>
</reference>
<dbReference type="STRING" id="5722.A2GB80"/>